<dbReference type="EMBL" id="PVNH01000004">
    <property type="protein sequence ID" value="PRX48755.1"/>
    <property type="molecule type" value="Genomic_DNA"/>
</dbReference>
<name>A0A2T0LXK5_9PSEU</name>
<evidence type="ECO:0000313" key="3">
    <source>
        <dbReference type="Proteomes" id="UP000238362"/>
    </source>
</evidence>
<dbReference type="Proteomes" id="UP000238362">
    <property type="component" value="Unassembled WGS sequence"/>
</dbReference>
<keyword evidence="3" id="KW-1185">Reference proteome</keyword>
<protein>
    <submittedName>
        <fullName evidence="2">Uncharacterized protein</fullName>
    </submittedName>
</protein>
<proteinExistence type="predicted"/>
<organism evidence="2 3">
    <name type="scientific">Prauserella shujinwangii</name>
    <dbReference type="NCBI Taxonomy" id="1453103"/>
    <lineage>
        <taxon>Bacteria</taxon>
        <taxon>Bacillati</taxon>
        <taxon>Actinomycetota</taxon>
        <taxon>Actinomycetes</taxon>
        <taxon>Pseudonocardiales</taxon>
        <taxon>Pseudonocardiaceae</taxon>
        <taxon>Prauserella</taxon>
    </lineage>
</organism>
<comment type="caution">
    <text evidence="2">The sequence shown here is derived from an EMBL/GenBank/DDBJ whole genome shotgun (WGS) entry which is preliminary data.</text>
</comment>
<accession>A0A2T0LXK5</accession>
<evidence type="ECO:0000313" key="2">
    <source>
        <dbReference type="EMBL" id="PRX48755.1"/>
    </source>
</evidence>
<gene>
    <name evidence="2" type="ORF">B0I33_104575</name>
</gene>
<reference evidence="2 3" key="1">
    <citation type="submission" date="2018-03" db="EMBL/GenBank/DDBJ databases">
        <title>Genomic Encyclopedia of Type Strains, Phase III (KMG-III): the genomes of soil and plant-associated and newly described type strains.</title>
        <authorList>
            <person name="Whitman W."/>
        </authorList>
    </citation>
    <scope>NUCLEOTIDE SEQUENCE [LARGE SCALE GENOMIC DNA]</scope>
    <source>
        <strain evidence="2 3">CGMCC 4.7125</strain>
    </source>
</reference>
<feature type="non-terminal residue" evidence="2">
    <location>
        <position position="49"/>
    </location>
</feature>
<sequence>MVPAMSSDALENLSTETRTFPPGEEFAARANASAEWYVEAEADREAFWA</sequence>
<evidence type="ECO:0000256" key="1">
    <source>
        <dbReference type="SAM" id="MobiDB-lite"/>
    </source>
</evidence>
<feature type="region of interest" description="Disordered" evidence="1">
    <location>
        <begin position="1"/>
        <end position="23"/>
    </location>
</feature>
<dbReference type="AlphaFoldDB" id="A0A2T0LXK5"/>